<evidence type="ECO:0000256" key="1">
    <source>
        <dbReference type="SAM" id="MobiDB-lite"/>
    </source>
</evidence>
<proteinExistence type="predicted"/>
<dbReference type="AlphaFoldDB" id="E8LHZ3"/>
<comment type="caution">
    <text evidence="2">The sequence shown here is derived from an EMBL/GenBank/DDBJ whole genome shotgun (WGS) entry which is preliminary data.</text>
</comment>
<sequence length="40" mass="4742">KLFNNLTQAEEKNSISQRERFRTSDASPKSFRQEKSELIK</sequence>
<accession>E8LHZ3</accession>
<protein>
    <submittedName>
        <fullName evidence="2">Uncharacterized protein</fullName>
    </submittedName>
</protein>
<feature type="compositionally biased region" description="Basic and acidic residues" evidence="1">
    <location>
        <begin position="31"/>
        <end position="40"/>
    </location>
</feature>
<dbReference type="Proteomes" id="UP000018458">
    <property type="component" value="Unassembled WGS sequence"/>
</dbReference>
<organism evidence="2 3">
    <name type="scientific">Succinatimonas hippei (strain DSM 22608 / JCM 16073 / KCTC 15190 / YIT 12066)</name>
    <dbReference type="NCBI Taxonomy" id="762983"/>
    <lineage>
        <taxon>Bacteria</taxon>
        <taxon>Pseudomonadati</taxon>
        <taxon>Pseudomonadota</taxon>
        <taxon>Gammaproteobacteria</taxon>
        <taxon>Aeromonadales</taxon>
        <taxon>Succinivibrionaceae</taxon>
        <taxon>Succinatimonas</taxon>
    </lineage>
</organism>
<gene>
    <name evidence="2" type="ORF">HMPREF9444_00306</name>
</gene>
<feature type="non-terminal residue" evidence="2">
    <location>
        <position position="1"/>
    </location>
</feature>
<dbReference type="HOGENOM" id="CLU_3281937_0_0_6"/>
<keyword evidence="3" id="KW-1185">Reference proteome</keyword>
<dbReference type="EMBL" id="AEVO01000012">
    <property type="protein sequence ID" value="EFY07861.1"/>
    <property type="molecule type" value="Genomic_DNA"/>
</dbReference>
<reference evidence="2 3" key="1">
    <citation type="submission" date="2011-01" db="EMBL/GenBank/DDBJ databases">
        <authorList>
            <person name="Weinstock G."/>
            <person name="Sodergren E."/>
            <person name="Clifton S."/>
            <person name="Fulton L."/>
            <person name="Fulton B."/>
            <person name="Courtney L."/>
            <person name="Fronick C."/>
            <person name="Harrison M."/>
            <person name="Strong C."/>
            <person name="Farmer C."/>
            <person name="Delahaunty K."/>
            <person name="Markovic C."/>
            <person name="Hall O."/>
            <person name="Minx P."/>
            <person name="Tomlinson C."/>
            <person name="Mitreva M."/>
            <person name="Hou S."/>
            <person name="Chen J."/>
            <person name="Wollam A."/>
            <person name="Pepin K.H."/>
            <person name="Johnson M."/>
            <person name="Bhonagiri V."/>
            <person name="Zhang X."/>
            <person name="Suruliraj S."/>
            <person name="Warren W."/>
            <person name="Chinwalla A."/>
            <person name="Mardis E.R."/>
            <person name="Wilson R.K."/>
        </authorList>
    </citation>
    <scope>NUCLEOTIDE SEQUENCE [LARGE SCALE GENOMIC DNA]</scope>
    <source>
        <strain evidence="3">DSM 22608 / JCM 16073 / KCTC 15190 / YIT 12066</strain>
    </source>
</reference>
<evidence type="ECO:0000313" key="3">
    <source>
        <dbReference type="Proteomes" id="UP000018458"/>
    </source>
</evidence>
<feature type="region of interest" description="Disordered" evidence="1">
    <location>
        <begin position="1"/>
        <end position="40"/>
    </location>
</feature>
<evidence type="ECO:0000313" key="2">
    <source>
        <dbReference type="EMBL" id="EFY07861.1"/>
    </source>
</evidence>
<name>E8LHZ3_SUCHY</name>
<feature type="compositionally biased region" description="Basic and acidic residues" evidence="1">
    <location>
        <begin position="9"/>
        <end position="23"/>
    </location>
</feature>